<sequence length="351" mass="40054">MKKLYKLGILLSAVGILSSCYQEDDLTPSENGMILRYEMPQGNNAWDEDIAQIYEEYGVYLVYKGLKDADFNRSWSGSGSVISTSLYGGSPQNDELVKGYVKFMKSHIFPYLTPTITSKTLPLYWYLSYGCYRKASLMGIFEYYQAQDFYNEGLDFWAMCMTGDELPPPSNPAIPNEDYFTPVSQQDYRDFRAKILAHIYEEAVKKGSLLIPEAFNTGFDHTTDITTGYADEEDPNYYLTRGYIGKVYGGNAGAIAISSVQDGLPPTVEETFIGYLTTSLWYTQEQIEEAYPTEKYPFIKEKFNFVQQYMKDSYGIDLHEAAEGPIDWNSCNFPEPEPEPEPDDSWGDWGW</sequence>
<evidence type="ECO:0000256" key="1">
    <source>
        <dbReference type="SAM" id="MobiDB-lite"/>
    </source>
</evidence>
<evidence type="ECO:0000313" key="2">
    <source>
        <dbReference type="EMBL" id="MDC7136010.1"/>
    </source>
</evidence>
<dbReference type="PROSITE" id="PS51257">
    <property type="entry name" value="PROKAR_LIPOPROTEIN"/>
    <property type="match status" value="1"/>
</dbReference>
<organism evidence="2 3">
    <name type="scientific">Bacteroides zhangwenhongii</name>
    <dbReference type="NCBI Taxonomy" id="2650157"/>
    <lineage>
        <taxon>Bacteria</taxon>
        <taxon>Pseudomonadati</taxon>
        <taxon>Bacteroidota</taxon>
        <taxon>Bacteroidia</taxon>
        <taxon>Bacteroidales</taxon>
        <taxon>Bacteroidaceae</taxon>
        <taxon>Bacteroides</taxon>
    </lineage>
</organism>
<proteinExistence type="predicted"/>
<feature type="region of interest" description="Disordered" evidence="1">
    <location>
        <begin position="329"/>
        <end position="351"/>
    </location>
</feature>
<comment type="caution">
    <text evidence="2">The sequence shown here is derived from an EMBL/GenBank/DDBJ whole genome shotgun (WGS) entry which is preliminary data.</text>
</comment>
<dbReference type="EMBL" id="JAQPYS010000044">
    <property type="protein sequence ID" value="MDC7136010.1"/>
    <property type="molecule type" value="Genomic_DNA"/>
</dbReference>
<gene>
    <name evidence="2" type="ORF">PQG98_06575</name>
</gene>
<reference evidence="2 3" key="1">
    <citation type="submission" date="2023-01" db="EMBL/GenBank/DDBJ databases">
        <title>Exploring GABA producing Bacteroides strains toward improving mental health.</title>
        <authorList>
            <person name="Yousuf B."/>
            <person name="Bouhlel N.E."/>
            <person name="Mottawea W."/>
            <person name="Hammami R."/>
        </authorList>
    </citation>
    <scope>NUCLEOTIDE SEQUENCE [LARGE SCALE GENOMIC DNA]</scope>
    <source>
        <strain evidence="2 3">UO.H1054</strain>
    </source>
</reference>
<evidence type="ECO:0008006" key="4">
    <source>
        <dbReference type="Google" id="ProtNLM"/>
    </source>
</evidence>
<dbReference type="Gene3D" id="3.40.390.70">
    <property type="match status" value="1"/>
</dbReference>
<accession>A0ABT5H6S0</accession>
<keyword evidence="3" id="KW-1185">Reference proteome</keyword>
<feature type="compositionally biased region" description="Acidic residues" evidence="1">
    <location>
        <begin position="336"/>
        <end position="351"/>
    </location>
</feature>
<dbReference type="Proteomes" id="UP001215398">
    <property type="component" value="Unassembled WGS sequence"/>
</dbReference>
<protein>
    <recommendedName>
        <fullName evidence="4">RagB/SusD family nutrient uptake outer membrane protein</fullName>
    </recommendedName>
</protein>
<evidence type="ECO:0000313" key="3">
    <source>
        <dbReference type="Proteomes" id="UP001215398"/>
    </source>
</evidence>
<name>A0ABT5H6S0_9BACE</name>
<dbReference type="RefSeq" id="WP_272720017.1">
    <property type="nucleotide sequence ID" value="NZ_JAQPYS010000044.1"/>
</dbReference>